<proteinExistence type="predicted"/>
<feature type="compositionally biased region" description="Basic residues" evidence="1">
    <location>
        <begin position="46"/>
        <end position="56"/>
    </location>
</feature>
<protein>
    <recommendedName>
        <fullName evidence="5">Secreted protein</fullName>
    </recommendedName>
</protein>
<evidence type="ECO:0000313" key="3">
    <source>
        <dbReference type="EMBL" id="MCC6072620.1"/>
    </source>
</evidence>
<dbReference type="RefSeq" id="WP_229433607.1">
    <property type="nucleotide sequence ID" value="NZ_JAJHPV010000020.1"/>
</dbReference>
<evidence type="ECO:0000256" key="1">
    <source>
        <dbReference type="SAM" id="MobiDB-lite"/>
    </source>
</evidence>
<evidence type="ECO:0008006" key="5">
    <source>
        <dbReference type="Google" id="ProtNLM"/>
    </source>
</evidence>
<keyword evidence="4" id="KW-1185">Reference proteome</keyword>
<evidence type="ECO:0000313" key="4">
    <source>
        <dbReference type="Proteomes" id="UP001198701"/>
    </source>
</evidence>
<organism evidence="3 4">
    <name type="scientific">Massilia agrisoli</name>
    <dbReference type="NCBI Taxonomy" id="2892444"/>
    <lineage>
        <taxon>Bacteria</taxon>
        <taxon>Pseudomonadati</taxon>
        <taxon>Pseudomonadota</taxon>
        <taxon>Betaproteobacteria</taxon>
        <taxon>Burkholderiales</taxon>
        <taxon>Oxalobacteraceae</taxon>
        <taxon>Telluria group</taxon>
        <taxon>Massilia</taxon>
    </lineage>
</organism>
<feature type="compositionally biased region" description="Pro residues" evidence="1">
    <location>
        <begin position="91"/>
        <end position="101"/>
    </location>
</feature>
<gene>
    <name evidence="3" type="ORF">LMJ30_16920</name>
</gene>
<feature type="chain" id="PRO_5045644694" description="Secreted protein" evidence="2">
    <location>
        <begin position="24"/>
        <end position="146"/>
    </location>
</feature>
<evidence type="ECO:0000256" key="2">
    <source>
        <dbReference type="SAM" id="SignalP"/>
    </source>
</evidence>
<feature type="signal peptide" evidence="2">
    <location>
        <begin position="1"/>
        <end position="23"/>
    </location>
</feature>
<dbReference type="EMBL" id="JAJHPV010000020">
    <property type="protein sequence ID" value="MCC6072620.1"/>
    <property type="molecule type" value="Genomic_DNA"/>
</dbReference>
<name>A0ABS8IVH2_9BURK</name>
<reference evidence="3 4" key="1">
    <citation type="submission" date="2021-11" db="EMBL/GenBank/DDBJ databases">
        <authorList>
            <person name="Huq M.A."/>
        </authorList>
    </citation>
    <scope>NUCLEOTIDE SEQUENCE [LARGE SCALE GENOMIC DNA]</scope>
    <source>
        <strain evidence="3 4">MAHUQ-52</strain>
    </source>
</reference>
<sequence length="146" mass="15105">MRVANIVTMLSVALATAGGGALAQEQAAPAEKAQEALPLRPDPSKLKKPLVKRRSVQQRIERMPTPAPIVTDGYRPTLTTRGPIVAGQPAPALPAPSPPMPSQVNSCDGGGCTDTSGARYTGGVGNTVLDQNGRSCTRTGNTVQCF</sequence>
<accession>A0ABS8IVH2</accession>
<comment type="caution">
    <text evidence="3">The sequence shown here is derived from an EMBL/GenBank/DDBJ whole genome shotgun (WGS) entry which is preliminary data.</text>
</comment>
<keyword evidence="2" id="KW-0732">Signal</keyword>
<dbReference type="Proteomes" id="UP001198701">
    <property type="component" value="Unassembled WGS sequence"/>
</dbReference>
<feature type="region of interest" description="Disordered" evidence="1">
    <location>
        <begin position="32"/>
        <end position="108"/>
    </location>
</feature>